<name>A0AAN9PPM6_CANGL</name>
<keyword evidence="3" id="KW-0808">Transferase</keyword>
<gene>
    <name evidence="4" type="ORF">VNO77_43093</name>
</gene>
<proteinExistence type="inferred from homology"/>
<dbReference type="CDD" id="cd03784">
    <property type="entry name" value="GT1_Gtf-like"/>
    <property type="match status" value="1"/>
</dbReference>
<accession>A0AAN9PPM6</accession>
<dbReference type="InterPro" id="IPR002213">
    <property type="entry name" value="UDP_glucos_trans"/>
</dbReference>
<evidence type="ECO:0000313" key="5">
    <source>
        <dbReference type="Proteomes" id="UP001367508"/>
    </source>
</evidence>
<evidence type="ECO:0000256" key="3">
    <source>
        <dbReference type="ARBA" id="ARBA00022679"/>
    </source>
</evidence>
<dbReference type="PANTHER" id="PTHR48049">
    <property type="entry name" value="GLYCOSYLTRANSFERASE"/>
    <property type="match status" value="1"/>
</dbReference>
<dbReference type="AlphaFoldDB" id="A0AAN9PPM6"/>
<evidence type="ECO:0000256" key="2">
    <source>
        <dbReference type="ARBA" id="ARBA00022676"/>
    </source>
</evidence>
<comment type="caution">
    <text evidence="4">The sequence shown here is derived from an EMBL/GenBank/DDBJ whole genome shotgun (WGS) entry which is preliminary data.</text>
</comment>
<dbReference type="Gene3D" id="3.40.50.2000">
    <property type="entry name" value="Glycogen Phosphorylase B"/>
    <property type="match status" value="2"/>
</dbReference>
<sequence length="378" mass="41684">MASPNSLHIAMLPWFAMEHITSFLQLSNKLAQRGHKISLFIPKNTQPTLQHLNHHPNLITFVQISVPSSNVSLLMTPMDLFDKDIEVLLLDLNPNIVFFDLAYWMPTPRLTHCLRIKSLLYSVISPSSLASYDLSYPLRISKGCSNITEYDPILHAHKAKVLAGFGNFEFGKGAIEGWTTALVQSYARGMDGAYVDYFPTSALLAGSVIPEAIASNKDENWAKWLGGFEAGSVVYCALGSECRLEPYQFQELLLGLELSGMPFLAALKPPKGFECVESAFPQGFKERVEGRGFVYGGCVPQQFILQHPSVGCFITHGGSGPLSEALVNKCQLMLLPNHGEMVVNARVIGNILKVGVEVEKLKIIIKMACLPKRAYAKL</sequence>
<dbReference type="FunFam" id="3.40.50.2000:FF:000037">
    <property type="entry name" value="Glycosyltransferase"/>
    <property type="match status" value="1"/>
</dbReference>
<protein>
    <submittedName>
        <fullName evidence="4">Uncharacterized protein</fullName>
    </submittedName>
</protein>
<dbReference type="Proteomes" id="UP001367508">
    <property type="component" value="Unassembled WGS sequence"/>
</dbReference>
<comment type="similarity">
    <text evidence="1">Belongs to the UDP-glycosyltransferase family.</text>
</comment>
<reference evidence="4 5" key="1">
    <citation type="submission" date="2024-01" db="EMBL/GenBank/DDBJ databases">
        <title>The genomes of 5 underutilized Papilionoideae crops provide insights into root nodulation and disease resistanc.</title>
        <authorList>
            <person name="Jiang F."/>
        </authorList>
    </citation>
    <scope>NUCLEOTIDE SEQUENCE [LARGE SCALE GENOMIC DNA]</scope>
    <source>
        <strain evidence="4">LVBAO_FW01</strain>
        <tissue evidence="4">Leaves</tissue>
    </source>
</reference>
<dbReference type="GO" id="GO:0035251">
    <property type="term" value="F:UDP-glucosyltransferase activity"/>
    <property type="evidence" value="ECO:0007669"/>
    <property type="project" value="InterPro"/>
</dbReference>
<evidence type="ECO:0000256" key="1">
    <source>
        <dbReference type="ARBA" id="ARBA00009995"/>
    </source>
</evidence>
<dbReference type="InterPro" id="IPR050481">
    <property type="entry name" value="UDP-glycosyltransf_plant"/>
</dbReference>
<evidence type="ECO:0000313" key="4">
    <source>
        <dbReference type="EMBL" id="KAK7305192.1"/>
    </source>
</evidence>
<keyword evidence="2" id="KW-0328">Glycosyltransferase</keyword>
<dbReference type="Pfam" id="PF00201">
    <property type="entry name" value="UDPGT"/>
    <property type="match status" value="1"/>
</dbReference>
<dbReference type="SUPFAM" id="SSF53756">
    <property type="entry name" value="UDP-Glycosyltransferase/glycogen phosphorylase"/>
    <property type="match status" value="1"/>
</dbReference>
<dbReference type="PANTHER" id="PTHR48049:SF1">
    <property type="entry name" value="UDP-GLYCOSYLTRANSFERASE SUPERFAMILY PROTEIN"/>
    <property type="match status" value="1"/>
</dbReference>
<dbReference type="EMBL" id="JAYMYQ010000011">
    <property type="protein sequence ID" value="KAK7305192.1"/>
    <property type="molecule type" value="Genomic_DNA"/>
</dbReference>
<organism evidence="4 5">
    <name type="scientific">Canavalia gladiata</name>
    <name type="common">Sword bean</name>
    <name type="synonym">Dolichos gladiatus</name>
    <dbReference type="NCBI Taxonomy" id="3824"/>
    <lineage>
        <taxon>Eukaryota</taxon>
        <taxon>Viridiplantae</taxon>
        <taxon>Streptophyta</taxon>
        <taxon>Embryophyta</taxon>
        <taxon>Tracheophyta</taxon>
        <taxon>Spermatophyta</taxon>
        <taxon>Magnoliopsida</taxon>
        <taxon>eudicotyledons</taxon>
        <taxon>Gunneridae</taxon>
        <taxon>Pentapetalae</taxon>
        <taxon>rosids</taxon>
        <taxon>fabids</taxon>
        <taxon>Fabales</taxon>
        <taxon>Fabaceae</taxon>
        <taxon>Papilionoideae</taxon>
        <taxon>50 kb inversion clade</taxon>
        <taxon>NPAAA clade</taxon>
        <taxon>indigoferoid/millettioid clade</taxon>
        <taxon>Phaseoleae</taxon>
        <taxon>Canavalia</taxon>
    </lineage>
</organism>
<keyword evidence="5" id="KW-1185">Reference proteome</keyword>